<reference evidence="2 3" key="1">
    <citation type="journal article" date="2019" name="Nat. Med.">
        <title>A library of human gut bacterial isolates paired with longitudinal multiomics data enables mechanistic microbiome research.</title>
        <authorList>
            <person name="Poyet M."/>
            <person name="Groussin M."/>
            <person name="Gibbons S.M."/>
            <person name="Avila-Pacheco J."/>
            <person name="Jiang X."/>
            <person name="Kearney S.M."/>
            <person name="Perrotta A.R."/>
            <person name="Berdy B."/>
            <person name="Zhao S."/>
            <person name="Lieberman T.D."/>
            <person name="Swanson P.K."/>
            <person name="Smith M."/>
            <person name="Roesemann S."/>
            <person name="Alexander J.E."/>
            <person name="Rich S.A."/>
            <person name="Livny J."/>
            <person name="Vlamakis H."/>
            <person name="Clish C."/>
            <person name="Bullock K."/>
            <person name="Deik A."/>
            <person name="Scott J."/>
            <person name="Pierce K.A."/>
            <person name="Xavier R.J."/>
            <person name="Alm E.J."/>
        </authorList>
    </citation>
    <scope>NUCLEOTIDE SEQUENCE [LARGE SCALE GENOMIC DNA]</scope>
    <source>
        <strain evidence="2 3">BIOML-A2</strain>
    </source>
</reference>
<proteinExistence type="predicted"/>
<accession>A0A6I2QZK0</accession>
<name>A0A6I2QZK0_FLAPL</name>
<organism evidence="2 3">
    <name type="scientific">Flavonifractor plautii</name>
    <name type="common">Fusobacterium plautii</name>
    <dbReference type="NCBI Taxonomy" id="292800"/>
    <lineage>
        <taxon>Bacteria</taxon>
        <taxon>Bacillati</taxon>
        <taxon>Bacillota</taxon>
        <taxon>Clostridia</taxon>
        <taxon>Eubacteriales</taxon>
        <taxon>Oscillospiraceae</taxon>
        <taxon>Flavonifractor</taxon>
    </lineage>
</organism>
<dbReference type="RefSeq" id="WP_172697459.1">
    <property type="nucleotide sequence ID" value="NZ_CAXUMB010000001.1"/>
</dbReference>
<evidence type="ECO:0000313" key="2">
    <source>
        <dbReference type="EMBL" id="MSB19099.1"/>
    </source>
</evidence>
<comment type="caution">
    <text evidence="2">The sequence shown here is derived from an EMBL/GenBank/DDBJ whole genome shotgun (WGS) entry which is preliminary data.</text>
</comment>
<dbReference type="AlphaFoldDB" id="A0A6I2QZK0"/>
<dbReference type="Proteomes" id="UP000434475">
    <property type="component" value="Unassembled WGS sequence"/>
</dbReference>
<evidence type="ECO:0000256" key="1">
    <source>
        <dbReference type="SAM" id="MobiDB-lite"/>
    </source>
</evidence>
<dbReference type="EMBL" id="WKPR01000004">
    <property type="protein sequence ID" value="MSB19099.1"/>
    <property type="molecule type" value="Genomic_DNA"/>
</dbReference>
<evidence type="ECO:0000313" key="3">
    <source>
        <dbReference type="Proteomes" id="UP000434475"/>
    </source>
</evidence>
<feature type="region of interest" description="Disordered" evidence="1">
    <location>
        <begin position="51"/>
        <end position="70"/>
    </location>
</feature>
<sequence length="184" mass="20974">MSKYDSIKTAAELVAEVQAHGLSLAQEDICRAQDIFGRSAVQDLVALANDIGRNNENGDPDPKGTWSSGRHETRSTFYFVLFKIWNWEDAVRFWNQHSSPEHEGVKELQAKLKAEMAEHTKTKEALKEQRISTDAEHKFLLIERGKRVEQAEKISSLEAEVHDRDMTIMELKAKLYDLMTAGEN</sequence>
<gene>
    <name evidence="2" type="ORF">GKE97_06150</name>
</gene>
<protein>
    <submittedName>
        <fullName evidence="2">Uncharacterized protein</fullName>
    </submittedName>
</protein>